<dbReference type="InterPro" id="IPR035069">
    <property type="entry name" value="TTHA1013/TTHA0281-like"/>
</dbReference>
<gene>
    <name evidence="2" type="ORF">Y958_25665</name>
</gene>
<feature type="domain" description="HTH cro/C1-type" evidence="1">
    <location>
        <begin position="79"/>
        <end position="134"/>
    </location>
</feature>
<name>A0A248K1H9_9PROT</name>
<reference evidence="2 3" key="1">
    <citation type="submission" date="2017-06" db="EMBL/GenBank/DDBJ databases">
        <title>Complete genome sequence of Nitrospirillum amazonense strain CBAmC, an endophytic nitrogen-fixing and plant growth-promoting bacterium, isolated from sugarcane.</title>
        <authorList>
            <person name="Schwab S."/>
            <person name="dos Santos Teixeira K.R."/>
            <person name="Simoes Araujo J.L."/>
            <person name="Soares Vidal M."/>
            <person name="Borges de Freitas H.R."/>
            <person name="Rivello Crivelaro A.L."/>
            <person name="Bueno de Camargo Nunes A."/>
            <person name="dos Santos C.M."/>
            <person name="Palmeira da Silva Rosa D."/>
            <person name="da Silva Padilha D."/>
            <person name="da Silva E."/>
            <person name="Araujo Terra L."/>
            <person name="Soares Mendes V."/>
            <person name="Farinelli L."/>
            <person name="Magalhaes Cruz L."/>
            <person name="Baldani J.I."/>
        </authorList>
    </citation>
    <scope>NUCLEOTIDE SEQUENCE [LARGE SCALE GENOMIC DNA]</scope>
    <source>
        <strain evidence="2 3">CBAmC</strain>
    </source>
</reference>
<dbReference type="InterPro" id="IPR031807">
    <property type="entry name" value="HicB-like"/>
</dbReference>
<protein>
    <recommendedName>
        <fullName evidence="1">HTH cro/C1-type domain-containing protein</fullName>
    </recommendedName>
</protein>
<accession>A0A248K1H9</accession>
<dbReference type="GO" id="GO:0003677">
    <property type="term" value="F:DNA binding"/>
    <property type="evidence" value="ECO:0007669"/>
    <property type="project" value="InterPro"/>
</dbReference>
<dbReference type="Pfam" id="PF15919">
    <property type="entry name" value="HicB_lk_antitox"/>
    <property type="match status" value="1"/>
</dbReference>
<keyword evidence="3" id="KW-1185">Reference proteome</keyword>
<dbReference type="InterPro" id="IPR010982">
    <property type="entry name" value="Lambda_DNA-bd_dom_sf"/>
</dbReference>
<dbReference type="PANTHER" id="PTHR34504">
    <property type="entry name" value="ANTITOXIN HICB"/>
    <property type="match status" value="1"/>
</dbReference>
<dbReference type="SUPFAM" id="SSF47413">
    <property type="entry name" value="lambda repressor-like DNA-binding domains"/>
    <property type="match status" value="1"/>
</dbReference>
<dbReference type="EMBL" id="CP022112">
    <property type="protein sequence ID" value="ASG24294.1"/>
    <property type="molecule type" value="Genomic_DNA"/>
</dbReference>
<dbReference type="CDD" id="cd00093">
    <property type="entry name" value="HTH_XRE"/>
    <property type="match status" value="1"/>
</dbReference>
<evidence type="ECO:0000313" key="3">
    <source>
        <dbReference type="Proteomes" id="UP000197153"/>
    </source>
</evidence>
<dbReference type="InterPro" id="IPR001387">
    <property type="entry name" value="Cro/C1-type_HTH"/>
</dbReference>
<dbReference type="PANTHER" id="PTHR34504:SF4">
    <property type="entry name" value="ANTITOXIN HICB"/>
    <property type="match status" value="1"/>
</dbReference>
<dbReference type="AlphaFoldDB" id="A0A248K1H9"/>
<evidence type="ECO:0000313" key="2">
    <source>
        <dbReference type="EMBL" id="ASG24294.1"/>
    </source>
</evidence>
<dbReference type="Gene3D" id="3.30.160.250">
    <property type="match status" value="1"/>
</dbReference>
<dbReference type="InterPro" id="IPR051404">
    <property type="entry name" value="TA_system_antitoxin"/>
</dbReference>
<dbReference type="RefSeq" id="WP_088874729.1">
    <property type="nucleotide sequence ID" value="NZ_CP022112.1"/>
</dbReference>
<dbReference type="SMART" id="SM00530">
    <property type="entry name" value="HTH_XRE"/>
    <property type="match status" value="1"/>
</dbReference>
<dbReference type="SUPFAM" id="SSF143100">
    <property type="entry name" value="TTHA1013/TTHA0281-like"/>
    <property type="match status" value="1"/>
</dbReference>
<dbReference type="Proteomes" id="UP000197153">
    <property type="component" value="Chromosome 3"/>
</dbReference>
<organism evidence="2 3">
    <name type="scientific">Nitrospirillum viridazoti CBAmc</name>
    <dbReference type="NCBI Taxonomy" id="1441467"/>
    <lineage>
        <taxon>Bacteria</taxon>
        <taxon>Pseudomonadati</taxon>
        <taxon>Pseudomonadota</taxon>
        <taxon>Alphaproteobacteria</taxon>
        <taxon>Rhodospirillales</taxon>
        <taxon>Azospirillaceae</taxon>
        <taxon>Nitrospirillum</taxon>
        <taxon>Nitrospirillum viridazoti</taxon>
    </lineage>
</organism>
<dbReference type="KEGG" id="nao:Y958_25665"/>
<evidence type="ECO:0000259" key="1">
    <source>
        <dbReference type="SMART" id="SM00530"/>
    </source>
</evidence>
<proteinExistence type="predicted"/>
<sequence>MRFPIVIEEDGGVYVASAPDLPGVHDQGDSIDEAVTRLCDAAIVMIGEMIEDGDPIPDPSPVNNSKSIAIPSLVWAKALLYRAMKAKGWRRADLQRAMGVDKTTVARLLNVHHASRMNQIDQALAVLGVDLDIRTAA</sequence>